<dbReference type="GO" id="GO:0030488">
    <property type="term" value="P:tRNA methylation"/>
    <property type="evidence" value="ECO:0007669"/>
    <property type="project" value="UniProtKB-UniRule"/>
</dbReference>
<evidence type="ECO:0000256" key="3">
    <source>
        <dbReference type="ARBA" id="ARBA00022485"/>
    </source>
</evidence>
<dbReference type="PANTHER" id="PTHR30544">
    <property type="entry name" value="23S RRNA METHYLTRANSFERASE"/>
    <property type="match status" value="1"/>
</dbReference>
<dbReference type="GO" id="GO:0070475">
    <property type="term" value="P:rRNA base methylation"/>
    <property type="evidence" value="ECO:0007669"/>
    <property type="project" value="UniProtKB-UniRule"/>
</dbReference>
<evidence type="ECO:0000256" key="9">
    <source>
        <dbReference type="ARBA" id="ARBA00022694"/>
    </source>
</evidence>
<keyword evidence="12 14" id="KW-0411">Iron-sulfur</keyword>
<feature type="binding site" evidence="14">
    <location>
        <begin position="163"/>
        <end position="164"/>
    </location>
    <ligand>
        <name>S-adenosyl-L-methionine</name>
        <dbReference type="ChEBI" id="CHEBI:59789"/>
    </ligand>
</feature>
<evidence type="ECO:0000256" key="11">
    <source>
        <dbReference type="ARBA" id="ARBA00023004"/>
    </source>
</evidence>
<reference evidence="16 17" key="1">
    <citation type="submission" date="2020-08" db="EMBL/GenBank/DDBJ databases">
        <title>Acidobacteriota in marine sediments use diverse sulfur dissimilation pathways.</title>
        <authorList>
            <person name="Wasmund K."/>
        </authorList>
    </citation>
    <scope>NUCLEOTIDE SEQUENCE [LARGE SCALE GENOMIC DNA]</scope>
    <source>
        <strain evidence="16">MAG AM4</strain>
    </source>
</reference>
<evidence type="ECO:0000256" key="8">
    <source>
        <dbReference type="ARBA" id="ARBA00022691"/>
    </source>
</evidence>
<keyword evidence="5 14" id="KW-0698">rRNA processing</keyword>
<feature type="binding site" evidence="14">
    <location>
        <position position="118"/>
    </location>
    <ligand>
        <name>[4Fe-4S] cluster</name>
        <dbReference type="ChEBI" id="CHEBI:49883"/>
        <note>4Fe-4S-S-AdoMet</note>
    </ligand>
</feature>
<evidence type="ECO:0000256" key="6">
    <source>
        <dbReference type="ARBA" id="ARBA00022603"/>
    </source>
</evidence>
<comment type="caution">
    <text evidence="14">Lacks conserved residue(s) required for the propagation of feature annotation.</text>
</comment>
<feature type="binding site" evidence="14">
    <location>
        <position position="294"/>
    </location>
    <ligand>
        <name>S-adenosyl-L-methionine</name>
        <dbReference type="ChEBI" id="CHEBI:59789"/>
    </ligand>
</feature>
<comment type="caution">
    <text evidence="16">The sequence shown here is derived from an EMBL/GenBank/DDBJ whole genome shotgun (WGS) entry which is preliminary data.</text>
</comment>
<feature type="binding site" evidence="14">
    <location>
        <position position="114"/>
    </location>
    <ligand>
        <name>[4Fe-4S] cluster</name>
        <dbReference type="ChEBI" id="CHEBI:49883"/>
        <note>4Fe-4S-S-AdoMet</note>
    </ligand>
</feature>
<dbReference type="PANTHER" id="PTHR30544:SF5">
    <property type="entry name" value="RADICAL SAM CORE DOMAIN-CONTAINING PROTEIN"/>
    <property type="match status" value="1"/>
</dbReference>
<dbReference type="InterPro" id="IPR048641">
    <property type="entry name" value="RlmN_N"/>
</dbReference>
<feature type="active site" description="S-methylcysteine intermediate" evidence="14">
    <location>
        <position position="338"/>
    </location>
</feature>
<dbReference type="PROSITE" id="PS51918">
    <property type="entry name" value="RADICAL_SAM"/>
    <property type="match status" value="1"/>
</dbReference>
<keyword evidence="11 14" id="KW-0408">Iron</keyword>
<dbReference type="GO" id="GO:0005737">
    <property type="term" value="C:cytoplasm"/>
    <property type="evidence" value="ECO:0007669"/>
    <property type="project" value="UniProtKB-SubCell"/>
</dbReference>
<feature type="active site" description="Proton acceptor" evidence="14">
    <location>
        <position position="94"/>
    </location>
</feature>
<dbReference type="SFLD" id="SFLDS00029">
    <property type="entry name" value="Radical_SAM"/>
    <property type="match status" value="1"/>
</dbReference>
<dbReference type="SUPFAM" id="SSF102114">
    <property type="entry name" value="Radical SAM enzymes"/>
    <property type="match status" value="1"/>
</dbReference>
<comment type="similarity">
    <text evidence="2 14">Belongs to the radical SAM superfamily. RlmN family.</text>
</comment>
<feature type="binding site" evidence="14">
    <location>
        <begin position="218"/>
        <end position="220"/>
    </location>
    <ligand>
        <name>S-adenosyl-L-methionine</name>
        <dbReference type="ChEBI" id="CHEBI:59789"/>
    </ligand>
</feature>
<evidence type="ECO:0000256" key="7">
    <source>
        <dbReference type="ARBA" id="ARBA00022679"/>
    </source>
</evidence>
<dbReference type="InterPro" id="IPR007197">
    <property type="entry name" value="rSAM"/>
</dbReference>
<keyword evidence="9 14" id="KW-0819">tRNA processing</keyword>
<evidence type="ECO:0000259" key="15">
    <source>
        <dbReference type="PROSITE" id="PS51918"/>
    </source>
</evidence>
<keyword evidence="8 14" id="KW-0949">S-adenosyl-L-methionine</keyword>
<dbReference type="InterPro" id="IPR040072">
    <property type="entry name" value="Methyltransferase_A"/>
</dbReference>
<dbReference type="Gene3D" id="1.10.150.530">
    <property type="match status" value="1"/>
</dbReference>
<keyword evidence="3 14" id="KW-0004">4Fe-4S</keyword>
<dbReference type="Proteomes" id="UP000648239">
    <property type="component" value="Unassembled WGS sequence"/>
</dbReference>
<evidence type="ECO:0000256" key="5">
    <source>
        <dbReference type="ARBA" id="ARBA00022552"/>
    </source>
</evidence>
<evidence type="ECO:0000256" key="4">
    <source>
        <dbReference type="ARBA" id="ARBA00022490"/>
    </source>
</evidence>
<comment type="catalytic activity">
    <reaction evidence="14">
        <text>adenosine(2503) in 23S rRNA + 2 reduced [2Fe-2S]-[ferredoxin] + 2 S-adenosyl-L-methionine = 2-methyladenosine(2503) in 23S rRNA + 5'-deoxyadenosine + L-methionine + 2 oxidized [2Fe-2S]-[ferredoxin] + S-adenosyl-L-homocysteine</text>
        <dbReference type="Rhea" id="RHEA:42916"/>
        <dbReference type="Rhea" id="RHEA-COMP:10000"/>
        <dbReference type="Rhea" id="RHEA-COMP:10001"/>
        <dbReference type="Rhea" id="RHEA-COMP:10152"/>
        <dbReference type="Rhea" id="RHEA-COMP:10282"/>
        <dbReference type="ChEBI" id="CHEBI:17319"/>
        <dbReference type="ChEBI" id="CHEBI:33737"/>
        <dbReference type="ChEBI" id="CHEBI:33738"/>
        <dbReference type="ChEBI" id="CHEBI:57844"/>
        <dbReference type="ChEBI" id="CHEBI:57856"/>
        <dbReference type="ChEBI" id="CHEBI:59789"/>
        <dbReference type="ChEBI" id="CHEBI:74411"/>
        <dbReference type="ChEBI" id="CHEBI:74497"/>
        <dbReference type="EC" id="2.1.1.192"/>
    </reaction>
</comment>
<dbReference type="Gene3D" id="3.20.20.70">
    <property type="entry name" value="Aldolase class I"/>
    <property type="match status" value="1"/>
</dbReference>
<evidence type="ECO:0000256" key="13">
    <source>
        <dbReference type="ARBA" id="ARBA00023157"/>
    </source>
</evidence>
<feature type="binding site" evidence="14">
    <location>
        <position position="195"/>
    </location>
    <ligand>
        <name>S-adenosyl-L-methionine</name>
        <dbReference type="ChEBI" id="CHEBI:59789"/>
    </ligand>
</feature>
<dbReference type="PIRSF" id="PIRSF006004">
    <property type="entry name" value="CHP00048"/>
    <property type="match status" value="1"/>
</dbReference>
<dbReference type="InterPro" id="IPR058240">
    <property type="entry name" value="rSAM_sf"/>
</dbReference>
<dbReference type="GO" id="GO:0002935">
    <property type="term" value="F:tRNA (adenine(37)-C2)-methyltransferase activity"/>
    <property type="evidence" value="ECO:0007669"/>
    <property type="project" value="UniProtKB-UniRule"/>
</dbReference>
<protein>
    <recommendedName>
        <fullName evidence="14">Probable dual-specificity RNA methyltransferase RlmN</fullName>
        <ecNumber evidence="14">2.1.1.192</ecNumber>
    </recommendedName>
    <alternativeName>
        <fullName evidence="14">23S rRNA (adenine(2503)-C(2))-methyltransferase</fullName>
    </alternativeName>
    <alternativeName>
        <fullName evidence="14">23S rRNA m2A2503 methyltransferase</fullName>
    </alternativeName>
    <alternativeName>
        <fullName evidence="14">Ribosomal RNA large subunit methyltransferase N</fullName>
    </alternativeName>
    <alternativeName>
        <fullName evidence="14">tRNA (adenine(37)-C(2))-methyltransferase</fullName>
    </alternativeName>
    <alternativeName>
        <fullName evidence="14">tRNA m2A37 methyltransferase</fullName>
    </alternativeName>
</protein>
<feature type="domain" description="Radical SAM core" evidence="15">
    <location>
        <begin position="100"/>
        <end position="323"/>
    </location>
</feature>
<comment type="catalytic activity">
    <reaction evidence="14">
        <text>adenosine(37) in tRNA + 2 reduced [2Fe-2S]-[ferredoxin] + 2 S-adenosyl-L-methionine = 2-methyladenosine(37) in tRNA + 5'-deoxyadenosine + L-methionine + 2 oxidized [2Fe-2S]-[ferredoxin] + S-adenosyl-L-homocysteine</text>
        <dbReference type="Rhea" id="RHEA:43332"/>
        <dbReference type="Rhea" id="RHEA-COMP:10000"/>
        <dbReference type="Rhea" id="RHEA-COMP:10001"/>
        <dbReference type="Rhea" id="RHEA-COMP:10162"/>
        <dbReference type="Rhea" id="RHEA-COMP:10485"/>
        <dbReference type="ChEBI" id="CHEBI:17319"/>
        <dbReference type="ChEBI" id="CHEBI:33737"/>
        <dbReference type="ChEBI" id="CHEBI:33738"/>
        <dbReference type="ChEBI" id="CHEBI:57844"/>
        <dbReference type="ChEBI" id="CHEBI:57856"/>
        <dbReference type="ChEBI" id="CHEBI:59789"/>
        <dbReference type="ChEBI" id="CHEBI:74411"/>
        <dbReference type="ChEBI" id="CHEBI:74497"/>
        <dbReference type="EC" id="2.1.1.192"/>
    </reaction>
</comment>
<proteinExistence type="inferred from homology"/>
<comment type="subcellular location">
    <subcellularLocation>
        <location evidence="1 14">Cytoplasm</location>
    </subcellularLocation>
</comment>
<dbReference type="Pfam" id="PF21016">
    <property type="entry name" value="RlmN_N"/>
    <property type="match status" value="1"/>
</dbReference>
<evidence type="ECO:0000256" key="10">
    <source>
        <dbReference type="ARBA" id="ARBA00022723"/>
    </source>
</evidence>
<feature type="binding site" evidence="14">
    <location>
        <position position="121"/>
    </location>
    <ligand>
        <name>[4Fe-4S] cluster</name>
        <dbReference type="ChEBI" id="CHEBI:49883"/>
        <note>4Fe-4S-S-AdoMet</note>
    </ligand>
</feature>
<name>A0A8J6Y869_9BACT</name>
<keyword evidence="7 14" id="KW-0808">Transferase</keyword>
<dbReference type="EMBL" id="JACXWD010000057">
    <property type="protein sequence ID" value="MBD3869065.1"/>
    <property type="molecule type" value="Genomic_DNA"/>
</dbReference>
<dbReference type="InterPro" id="IPR013785">
    <property type="entry name" value="Aldolase_TIM"/>
</dbReference>
<dbReference type="GO" id="GO:0051539">
    <property type="term" value="F:4 iron, 4 sulfur cluster binding"/>
    <property type="evidence" value="ECO:0007669"/>
    <property type="project" value="UniProtKB-UniRule"/>
</dbReference>
<keyword evidence="4 14" id="KW-0963">Cytoplasm</keyword>
<comment type="function">
    <text evidence="14">Specifically methylates position 2 of adenine 2503 in 23S rRNA and position 2 of adenine 37 in tRNAs.</text>
</comment>
<evidence type="ECO:0000256" key="12">
    <source>
        <dbReference type="ARBA" id="ARBA00023014"/>
    </source>
</evidence>
<dbReference type="EC" id="2.1.1.192" evidence="14"/>
<dbReference type="HAMAP" id="MF_01849">
    <property type="entry name" value="RNA_methyltr_RlmN"/>
    <property type="match status" value="1"/>
</dbReference>
<dbReference type="Pfam" id="PF04055">
    <property type="entry name" value="Radical_SAM"/>
    <property type="match status" value="1"/>
</dbReference>
<evidence type="ECO:0000313" key="17">
    <source>
        <dbReference type="Proteomes" id="UP000648239"/>
    </source>
</evidence>
<evidence type="ECO:0000256" key="1">
    <source>
        <dbReference type="ARBA" id="ARBA00004496"/>
    </source>
</evidence>
<dbReference type="SFLD" id="SFLDG01062">
    <property type="entry name" value="methyltransferase_(Class_A)"/>
    <property type="match status" value="1"/>
</dbReference>
<evidence type="ECO:0000256" key="2">
    <source>
        <dbReference type="ARBA" id="ARBA00007544"/>
    </source>
</evidence>
<dbReference type="InterPro" id="IPR004383">
    <property type="entry name" value="rRNA_lsu_MTrfase_RlmN/Cfr"/>
</dbReference>
<dbReference type="NCBIfam" id="TIGR00048">
    <property type="entry name" value="rRNA_mod_RlmN"/>
    <property type="match status" value="1"/>
</dbReference>
<dbReference type="GO" id="GO:0000049">
    <property type="term" value="F:tRNA binding"/>
    <property type="evidence" value="ECO:0007669"/>
    <property type="project" value="UniProtKB-UniRule"/>
</dbReference>
<evidence type="ECO:0000313" key="16">
    <source>
        <dbReference type="EMBL" id="MBD3869065.1"/>
    </source>
</evidence>
<dbReference type="CDD" id="cd01335">
    <property type="entry name" value="Radical_SAM"/>
    <property type="match status" value="1"/>
</dbReference>
<keyword evidence="6 14" id="KW-0489">Methyltransferase</keyword>
<organism evidence="16 17">
    <name type="scientific">Candidatus Polarisedimenticola svalbardensis</name>
    <dbReference type="NCBI Taxonomy" id="2886004"/>
    <lineage>
        <taxon>Bacteria</taxon>
        <taxon>Pseudomonadati</taxon>
        <taxon>Acidobacteriota</taxon>
        <taxon>Candidatus Polarisedimenticolia</taxon>
        <taxon>Candidatus Polarisedimenticolales</taxon>
        <taxon>Candidatus Polarisedimenticolaceae</taxon>
        <taxon>Candidatus Polarisedimenticola</taxon>
    </lineage>
</organism>
<evidence type="ECO:0000256" key="14">
    <source>
        <dbReference type="HAMAP-Rule" id="MF_01849"/>
    </source>
</evidence>
<dbReference type="SFLD" id="SFLDF00275">
    <property type="entry name" value="adenosine_C2_methyltransferase"/>
    <property type="match status" value="1"/>
</dbReference>
<accession>A0A8J6Y869</accession>
<dbReference type="GO" id="GO:0070040">
    <property type="term" value="F:rRNA (adenine(2503)-C2-)-methyltransferase activity"/>
    <property type="evidence" value="ECO:0007669"/>
    <property type="project" value="UniProtKB-UniRule"/>
</dbReference>
<dbReference type="GO" id="GO:0019843">
    <property type="term" value="F:rRNA binding"/>
    <property type="evidence" value="ECO:0007669"/>
    <property type="project" value="UniProtKB-UniRule"/>
</dbReference>
<comment type="miscellaneous">
    <text evidence="14">Reaction proceeds by a ping-pong mechanism involving intermediate methylation of a conserved cysteine residue.</text>
</comment>
<keyword evidence="10 14" id="KW-0479">Metal-binding</keyword>
<dbReference type="InterPro" id="IPR027492">
    <property type="entry name" value="RNA_MTrfase_RlmN"/>
</dbReference>
<gene>
    <name evidence="14 16" type="primary">rlmN</name>
    <name evidence="16" type="ORF">IFK94_13155</name>
</gene>
<sequence length="344" mass="38557">MAESKPNLYGMEREELRSVLEPLEVPRFHADQIYRWMYHRRVLDPGGWTDLPKNLRERLAERYRIEPGTISGTAGDDDGTIKYRIDLPEGGQIEAVSMIQDDRTTLCLSSQVGCALGCTFCLTAKMGLKRNLTAGEILGQVHLLVEDRDLGDAPCNIVYMGMGEPLHNYDGVTASTRLLTDPSGPGWSRKRLTLSTAGMVPAIIRLAGEPIRPRLAVSLNATTDEVRNRLMPVNRKYPLAVLLDACRQFSLQSRDPVTFEYVLLAGVNDSDGDIRRLARIVRDHHAKLNLIPFNAVPDWLEFESPDDHRVRKIRDTLLDMGIPVSVRWSRGRDARAACGQLAML</sequence>
<dbReference type="GO" id="GO:0046872">
    <property type="term" value="F:metal ion binding"/>
    <property type="evidence" value="ECO:0007669"/>
    <property type="project" value="UniProtKB-KW"/>
</dbReference>
<comment type="cofactor">
    <cofactor evidence="14">
        <name>[4Fe-4S] cluster</name>
        <dbReference type="ChEBI" id="CHEBI:49883"/>
    </cofactor>
    <text evidence="14">Binds 1 [4Fe-4S] cluster. The cluster is coordinated with 3 cysteines and an exchangeable S-adenosyl-L-methionine.</text>
</comment>
<dbReference type="AlphaFoldDB" id="A0A8J6Y869"/>
<keyword evidence="13 14" id="KW-1015">Disulfide bond</keyword>